<dbReference type="InterPro" id="IPR015797">
    <property type="entry name" value="NUDIX_hydrolase-like_dom_sf"/>
</dbReference>
<dbReference type="PIRSF" id="PIRSF018427">
    <property type="entry name" value="Isopntndiph_ism"/>
    <property type="match status" value="1"/>
</dbReference>
<evidence type="ECO:0000256" key="6">
    <source>
        <dbReference type="ARBA" id="ARBA00022842"/>
    </source>
</evidence>
<dbReference type="HAMAP" id="MF_00202">
    <property type="entry name" value="Idi"/>
    <property type="match status" value="1"/>
</dbReference>
<dbReference type="GO" id="GO:0050992">
    <property type="term" value="P:dimethylallyl diphosphate biosynthetic process"/>
    <property type="evidence" value="ECO:0007669"/>
    <property type="project" value="UniProtKB-UniRule"/>
</dbReference>
<evidence type="ECO:0000256" key="7">
    <source>
        <dbReference type="ARBA" id="ARBA00023211"/>
    </source>
</evidence>
<keyword evidence="6 10" id="KW-0460">Magnesium</keyword>
<comment type="pathway">
    <text evidence="1 10">Isoprenoid biosynthesis; dimethylallyl diphosphate biosynthesis; dimethylallyl diphosphate from isopentenyl diphosphate: step 1/1.</text>
</comment>
<dbReference type="UniPathway" id="UPA00059">
    <property type="reaction ID" value="UER00104"/>
</dbReference>
<keyword evidence="4 10" id="KW-0963">Cytoplasm</keyword>
<evidence type="ECO:0000256" key="1">
    <source>
        <dbReference type="ARBA" id="ARBA00004826"/>
    </source>
</evidence>
<comment type="subcellular location">
    <subcellularLocation>
        <location evidence="10">Cytoplasm</location>
    </subcellularLocation>
</comment>
<dbReference type="GO" id="GO:0046872">
    <property type="term" value="F:metal ion binding"/>
    <property type="evidence" value="ECO:0007669"/>
    <property type="project" value="UniProtKB-KW"/>
</dbReference>
<evidence type="ECO:0000313" key="14">
    <source>
        <dbReference type="Proteomes" id="UP000256913"/>
    </source>
</evidence>
<feature type="binding site" evidence="10">
    <location>
        <position position="73"/>
    </location>
    <ligand>
        <name>Mn(2+)</name>
        <dbReference type="ChEBI" id="CHEBI:29035"/>
    </ligand>
</feature>
<comment type="cofactor">
    <cofactor evidence="10">
        <name>Mn(2+)</name>
        <dbReference type="ChEBI" id="CHEBI:29035"/>
    </cofactor>
    <text evidence="10">Binds 1 Mn(2+) ion per subunit.</text>
</comment>
<proteinExistence type="inferred from homology"/>
<accession>A0A3D9ZFM7</accession>
<evidence type="ECO:0000256" key="10">
    <source>
        <dbReference type="HAMAP-Rule" id="MF_00202"/>
    </source>
</evidence>
<keyword evidence="5 10" id="KW-0479">Metal-binding</keyword>
<dbReference type="NCBIfam" id="NF002995">
    <property type="entry name" value="PRK03759.1"/>
    <property type="match status" value="1"/>
</dbReference>
<feature type="binding site" evidence="10">
    <location>
        <position position="118"/>
    </location>
    <ligand>
        <name>Mn(2+)</name>
        <dbReference type="ChEBI" id="CHEBI:29035"/>
    </ligand>
</feature>
<feature type="binding site" evidence="10">
    <location>
        <position position="91"/>
    </location>
    <ligand>
        <name>Mg(2+)</name>
        <dbReference type="ChEBI" id="CHEBI:18420"/>
    </ligand>
</feature>
<comment type="caution">
    <text evidence="13">The sequence shown here is derived from an EMBL/GenBank/DDBJ whole genome shotgun (WGS) entry which is preliminary data.</text>
</comment>
<evidence type="ECO:0000313" key="13">
    <source>
        <dbReference type="EMBL" id="REF96057.1"/>
    </source>
</evidence>
<dbReference type="OrthoDB" id="9809458at2"/>
<comment type="similarity">
    <text evidence="2 10">Belongs to the IPP isomerase type 1 family.</text>
</comment>
<comment type="function">
    <text evidence="10">Catalyzes the 1,3-allylic rearrangement of the homoallylic substrate isopentenyl (IPP) to its highly electrophilic allylic isomer, dimethylallyl diphosphate (DMAPP).</text>
</comment>
<dbReference type="AlphaFoldDB" id="A0A3D9ZFM7"/>
<dbReference type="InterPro" id="IPR000086">
    <property type="entry name" value="NUDIX_hydrolase_dom"/>
</dbReference>
<dbReference type="NCBIfam" id="TIGR02150">
    <property type="entry name" value="IPP_isom_1"/>
    <property type="match status" value="1"/>
</dbReference>
<keyword evidence="7 10" id="KW-0464">Manganese</keyword>
<dbReference type="PANTHER" id="PTHR10885">
    <property type="entry name" value="ISOPENTENYL-DIPHOSPHATE DELTA-ISOMERASE"/>
    <property type="match status" value="1"/>
</dbReference>
<keyword evidence="8 10" id="KW-0414">Isoprene biosynthesis</keyword>
<keyword evidence="14" id="KW-1185">Reference proteome</keyword>
<dbReference type="Pfam" id="PF00293">
    <property type="entry name" value="NUDIX"/>
    <property type="match status" value="1"/>
</dbReference>
<evidence type="ECO:0000256" key="11">
    <source>
        <dbReference type="PIRSR" id="PIRSR018427-1"/>
    </source>
</evidence>
<dbReference type="PANTHER" id="PTHR10885:SF0">
    <property type="entry name" value="ISOPENTENYL-DIPHOSPHATE DELTA-ISOMERASE"/>
    <property type="match status" value="1"/>
</dbReference>
<dbReference type="CDD" id="cd02885">
    <property type="entry name" value="NUDIX_IPP_Isomerase"/>
    <property type="match status" value="1"/>
</dbReference>
<dbReference type="Proteomes" id="UP000256913">
    <property type="component" value="Unassembled WGS sequence"/>
</dbReference>
<evidence type="ECO:0000256" key="5">
    <source>
        <dbReference type="ARBA" id="ARBA00022723"/>
    </source>
</evidence>
<organism evidence="13 14">
    <name type="scientific">Asanoa ferruginea</name>
    <dbReference type="NCBI Taxonomy" id="53367"/>
    <lineage>
        <taxon>Bacteria</taxon>
        <taxon>Bacillati</taxon>
        <taxon>Actinomycetota</taxon>
        <taxon>Actinomycetes</taxon>
        <taxon>Micromonosporales</taxon>
        <taxon>Micromonosporaceae</taxon>
        <taxon>Asanoa</taxon>
    </lineage>
</organism>
<feature type="binding site" evidence="10">
    <location>
        <position position="29"/>
    </location>
    <ligand>
        <name>Mn(2+)</name>
        <dbReference type="ChEBI" id="CHEBI:29035"/>
    </ligand>
</feature>
<dbReference type="SUPFAM" id="SSF55811">
    <property type="entry name" value="Nudix"/>
    <property type="match status" value="1"/>
</dbReference>
<dbReference type="GO" id="GO:0009240">
    <property type="term" value="P:isopentenyl diphosphate biosynthetic process"/>
    <property type="evidence" value="ECO:0007669"/>
    <property type="project" value="TreeGrafter"/>
</dbReference>
<comment type="cofactor">
    <cofactor evidence="10">
        <name>Mg(2+)</name>
        <dbReference type="ChEBI" id="CHEBI:18420"/>
    </cofactor>
    <text evidence="10">Binds 1 Mg(2+) ion per subunit. The magnesium ion binds only when substrate is bound.</text>
</comment>
<dbReference type="Gene3D" id="3.90.79.10">
    <property type="entry name" value="Nucleoside Triphosphate Pyrophosphohydrolase"/>
    <property type="match status" value="1"/>
</dbReference>
<name>A0A3D9ZFM7_9ACTN</name>
<dbReference type="PROSITE" id="PS51462">
    <property type="entry name" value="NUDIX"/>
    <property type="match status" value="1"/>
</dbReference>
<feature type="active site" evidence="10 11">
    <location>
        <position position="120"/>
    </location>
</feature>
<feature type="active site" evidence="10 11">
    <location>
        <position position="71"/>
    </location>
</feature>
<gene>
    <name evidence="10" type="primary">idi</name>
    <name evidence="13" type="ORF">DFJ67_2022</name>
</gene>
<evidence type="ECO:0000256" key="4">
    <source>
        <dbReference type="ARBA" id="ARBA00022490"/>
    </source>
</evidence>
<dbReference type="EMBL" id="QUMQ01000001">
    <property type="protein sequence ID" value="REF96057.1"/>
    <property type="molecule type" value="Genomic_DNA"/>
</dbReference>
<reference evidence="13 14" key="1">
    <citation type="submission" date="2018-08" db="EMBL/GenBank/DDBJ databases">
        <title>Sequencing the genomes of 1000 actinobacteria strains.</title>
        <authorList>
            <person name="Klenk H.-P."/>
        </authorList>
    </citation>
    <scope>NUCLEOTIDE SEQUENCE [LARGE SCALE GENOMIC DNA]</scope>
    <source>
        <strain evidence="13 14">DSM 44099</strain>
    </source>
</reference>
<dbReference type="InterPro" id="IPR056375">
    <property type="entry name" value="Idi_bact"/>
</dbReference>
<evidence type="ECO:0000256" key="3">
    <source>
        <dbReference type="ARBA" id="ARBA00012057"/>
    </source>
</evidence>
<dbReference type="InterPro" id="IPR011876">
    <property type="entry name" value="IsopentenylPP_isomerase_typ1"/>
</dbReference>
<dbReference type="RefSeq" id="WP_116067641.1">
    <property type="nucleotide sequence ID" value="NZ_BONB01000013.1"/>
</dbReference>
<feature type="domain" description="Nudix hydrolase" evidence="12">
    <location>
        <begin position="34"/>
        <end position="170"/>
    </location>
</feature>
<evidence type="ECO:0000259" key="12">
    <source>
        <dbReference type="PROSITE" id="PS51462"/>
    </source>
</evidence>
<evidence type="ECO:0000256" key="8">
    <source>
        <dbReference type="ARBA" id="ARBA00023229"/>
    </source>
</evidence>
<sequence>MTDSRERHLVELVDDDGLPIGSETVEVAHQRPGQLHRAFSVVLMDPDGRVLLQRRAAVKTRFPMRWANTCCGHPAPGEELAVSANRRLKEELGAAPVALSEIGVYVYYAEDPSTGRVEWEYDHVLLGRVSGDERLLPDPDEVAELDWVDPEVLPRAIRAEPTLYSPWLAGVINQVAAFQRSGAVGAAAVPADADGDAAERSGGR</sequence>
<dbReference type="GO" id="GO:0004452">
    <property type="term" value="F:isopentenyl-diphosphate delta-isomerase activity"/>
    <property type="evidence" value="ECO:0007669"/>
    <property type="project" value="UniProtKB-UniRule"/>
</dbReference>
<evidence type="ECO:0000256" key="9">
    <source>
        <dbReference type="ARBA" id="ARBA00023235"/>
    </source>
</evidence>
<protein>
    <recommendedName>
        <fullName evidence="3 10">Isopentenyl-diphosphate Delta-isomerase</fullName>
        <shortName evidence="10">IPP isomerase</shortName>
        <ecNumber evidence="3 10">5.3.3.2</ecNumber>
    </recommendedName>
    <alternativeName>
        <fullName evidence="10">IPP:DMAPP isomerase</fullName>
    </alternativeName>
    <alternativeName>
        <fullName evidence="10">Isopentenyl pyrophosphate isomerase</fullName>
    </alternativeName>
</protein>
<comment type="catalytic activity">
    <reaction evidence="10">
        <text>isopentenyl diphosphate = dimethylallyl diphosphate</text>
        <dbReference type="Rhea" id="RHEA:23284"/>
        <dbReference type="ChEBI" id="CHEBI:57623"/>
        <dbReference type="ChEBI" id="CHEBI:128769"/>
        <dbReference type="EC" id="5.3.3.2"/>
    </reaction>
</comment>
<dbReference type="GO" id="GO:0005737">
    <property type="term" value="C:cytoplasm"/>
    <property type="evidence" value="ECO:0007669"/>
    <property type="project" value="UniProtKB-SubCell"/>
</dbReference>
<dbReference type="EC" id="5.3.3.2" evidence="3 10"/>
<feature type="binding site" evidence="10">
    <location>
        <position position="120"/>
    </location>
    <ligand>
        <name>Mn(2+)</name>
        <dbReference type="ChEBI" id="CHEBI:29035"/>
    </ligand>
</feature>
<feature type="binding site" evidence="10">
    <location>
        <position position="36"/>
    </location>
    <ligand>
        <name>Mn(2+)</name>
        <dbReference type="ChEBI" id="CHEBI:29035"/>
    </ligand>
</feature>
<keyword evidence="9 10" id="KW-0413">Isomerase</keyword>
<evidence type="ECO:0000256" key="2">
    <source>
        <dbReference type="ARBA" id="ARBA00007579"/>
    </source>
</evidence>